<comment type="similarity">
    <text evidence="1">Belongs to the UPF0213 family.</text>
</comment>
<evidence type="ECO:0000256" key="1">
    <source>
        <dbReference type="ARBA" id="ARBA00007435"/>
    </source>
</evidence>
<dbReference type="Proteomes" id="UP000775877">
    <property type="component" value="Unassembled WGS sequence"/>
</dbReference>
<dbReference type="InterPro" id="IPR035901">
    <property type="entry name" value="GIY-YIG_endonuc_sf"/>
</dbReference>
<dbReference type="EMBL" id="JAGQLJ010000099">
    <property type="protein sequence ID" value="MCA9381430.1"/>
    <property type="molecule type" value="Genomic_DNA"/>
</dbReference>
<dbReference type="Pfam" id="PF01541">
    <property type="entry name" value="GIY-YIG"/>
    <property type="match status" value="1"/>
</dbReference>
<comment type="caution">
    <text evidence="3">The sequence shown here is derived from an EMBL/GenBank/DDBJ whole genome shotgun (WGS) entry which is preliminary data.</text>
</comment>
<name>A0A955L208_9BACT</name>
<sequence length="100" mass="12004">MNQYFVYILLCSDNSFYIGVTNNIDRRLYEHSLNSVGYVSKRKPFKLLKSFEFNSITNAIDFEKQIKRWSSAKKKALIKEDWDRLSQLFENSWFDKLTMT</sequence>
<dbReference type="AlphaFoldDB" id="A0A955L208"/>
<dbReference type="SMART" id="SM00465">
    <property type="entry name" value="GIYc"/>
    <property type="match status" value="1"/>
</dbReference>
<accession>A0A955L208</accession>
<dbReference type="Gene3D" id="3.40.1440.10">
    <property type="entry name" value="GIY-YIG endonuclease"/>
    <property type="match status" value="1"/>
</dbReference>
<protein>
    <submittedName>
        <fullName evidence="3">GIY-YIG nuclease family protein</fullName>
    </submittedName>
</protein>
<evidence type="ECO:0000313" key="4">
    <source>
        <dbReference type="Proteomes" id="UP000775877"/>
    </source>
</evidence>
<evidence type="ECO:0000259" key="2">
    <source>
        <dbReference type="PROSITE" id="PS50164"/>
    </source>
</evidence>
<dbReference type="SUPFAM" id="SSF82771">
    <property type="entry name" value="GIY-YIG endonuclease"/>
    <property type="match status" value="1"/>
</dbReference>
<organism evidence="3 4">
    <name type="scientific">Candidatus Dojkabacteria bacterium</name>
    <dbReference type="NCBI Taxonomy" id="2099670"/>
    <lineage>
        <taxon>Bacteria</taxon>
        <taxon>Candidatus Dojkabacteria</taxon>
    </lineage>
</organism>
<feature type="domain" description="GIY-YIG" evidence="2">
    <location>
        <begin position="2"/>
        <end position="76"/>
    </location>
</feature>
<dbReference type="PANTHER" id="PTHR34477:SF1">
    <property type="entry name" value="UPF0213 PROTEIN YHBQ"/>
    <property type="match status" value="1"/>
</dbReference>
<proteinExistence type="inferred from homology"/>
<dbReference type="InterPro" id="IPR050190">
    <property type="entry name" value="UPF0213_domain"/>
</dbReference>
<dbReference type="PROSITE" id="PS50164">
    <property type="entry name" value="GIY_YIG"/>
    <property type="match status" value="1"/>
</dbReference>
<gene>
    <name evidence="3" type="ORF">KC678_04145</name>
</gene>
<evidence type="ECO:0000313" key="3">
    <source>
        <dbReference type="EMBL" id="MCA9381430.1"/>
    </source>
</evidence>
<dbReference type="PANTHER" id="PTHR34477">
    <property type="entry name" value="UPF0213 PROTEIN YHBQ"/>
    <property type="match status" value="1"/>
</dbReference>
<reference evidence="3" key="2">
    <citation type="journal article" date="2021" name="Microbiome">
        <title>Successional dynamics and alternative stable states in a saline activated sludge microbial community over 9 years.</title>
        <authorList>
            <person name="Wang Y."/>
            <person name="Ye J."/>
            <person name="Ju F."/>
            <person name="Liu L."/>
            <person name="Boyd J.A."/>
            <person name="Deng Y."/>
            <person name="Parks D.H."/>
            <person name="Jiang X."/>
            <person name="Yin X."/>
            <person name="Woodcroft B.J."/>
            <person name="Tyson G.W."/>
            <person name="Hugenholtz P."/>
            <person name="Polz M.F."/>
            <person name="Zhang T."/>
        </authorList>
    </citation>
    <scope>NUCLEOTIDE SEQUENCE</scope>
    <source>
        <strain evidence="3">HKST-UBA13</strain>
    </source>
</reference>
<dbReference type="CDD" id="cd10456">
    <property type="entry name" value="GIY-YIG_UPF0213"/>
    <property type="match status" value="1"/>
</dbReference>
<dbReference type="InterPro" id="IPR000305">
    <property type="entry name" value="GIY-YIG_endonuc"/>
</dbReference>
<reference evidence="3" key="1">
    <citation type="submission" date="2020-04" db="EMBL/GenBank/DDBJ databases">
        <authorList>
            <person name="Zhang T."/>
        </authorList>
    </citation>
    <scope>NUCLEOTIDE SEQUENCE</scope>
    <source>
        <strain evidence="3">HKST-UBA13</strain>
    </source>
</reference>